<dbReference type="AlphaFoldDB" id="A0A2N5HH97"/>
<dbReference type="InterPro" id="IPR052172">
    <property type="entry name" value="UxaA_altronate/galactarate_dh"/>
</dbReference>
<evidence type="ECO:0000313" key="3">
    <source>
        <dbReference type="EMBL" id="PLS04890.1"/>
    </source>
</evidence>
<dbReference type="Gene3D" id="2.30.130.110">
    <property type="match status" value="1"/>
</dbReference>
<organism evidence="3 4">
    <name type="scientific">Neobacillus cucumis</name>
    <dbReference type="NCBI Taxonomy" id="1740721"/>
    <lineage>
        <taxon>Bacteria</taxon>
        <taxon>Bacillati</taxon>
        <taxon>Bacillota</taxon>
        <taxon>Bacilli</taxon>
        <taxon>Bacillales</taxon>
        <taxon>Bacillaceae</taxon>
        <taxon>Neobacillus</taxon>
    </lineage>
</organism>
<evidence type="ECO:0000256" key="1">
    <source>
        <dbReference type="ARBA" id="ARBA00023239"/>
    </source>
</evidence>
<dbReference type="Proteomes" id="UP000234950">
    <property type="component" value="Unassembled WGS sequence"/>
</dbReference>
<protein>
    <submittedName>
        <fullName evidence="3">D-galactarate dehydratase</fullName>
    </submittedName>
</protein>
<dbReference type="PANTHER" id="PTHR30536">
    <property type="entry name" value="ALTRONATE/GALACTARATE DEHYDRATASE"/>
    <property type="match status" value="1"/>
</dbReference>
<evidence type="ECO:0000313" key="4">
    <source>
        <dbReference type="Proteomes" id="UP000234950"/>
    </source>
</evidence>
<feature type="domain" description="SAF" evidence="2">
    <location>
        <begin position="19"/>
        <end position="94"/>
    </location>
</feature>
<sequence>MADKTFVSNLEGIVMHPKDNVVTVLRDIKKGEQICFMVQTEIYQIKSIQDLTFGHKMAFKTIQIGEIVYKYGESIGRATEHISIGEHVHVHNMEGIRGRGDQQNGKEKVKWS</sequence>
<dbReference type="InterPro" id="IPR044144">
    <property type="entry name" value="SAF_UxaA/GarD"/>
</dbReference>
<dbReference type="PANTHER" id="PTHR30536:SF5">
    <property type="entry name" value="ALTRONATE DEHYDRATASE"/>
    <property type="match status" value="1"/>
</dbReference>
<gene>
    <name evidence="3" type="ORF">CVD27_11640</name>
</gene>
<keyword evidence="4" id="KW-1185">Reference proteome</keyword>
<reference evidence="3 4" key="1">
    <citation type="submission" date="2017-11" db="EMBL/GenBank/DDBJ databases">
        <title>Comparitive Functional Genomics of Dry Heat Resistant strains isolated from the Viking Spacecraft.</title>
        <authorList>
            <person name="Seuylemezian A."/>
            <person name="Cooper K."/>
            <person name="Vaishampayan P."/>
        </authorList>
    </citation>
    <scope>NUCLEOTIDE SEQUENCE [LARGE SCALE GENOMIC DNA]</scope>
    <source>
        <strain evidence="3 4">V32-6</strain>
    </source>
</reference>
<dbReference type="SMART" id="SM00858">
    <property type="entry name" value="SAF"/>
    <property type="match status" value="1"/>
</dbReference>
<dbReference type="Pfam" id="PF08666">
    <property type="entry name" value="SAF"/>
    <property type="match status" value="1"/>
</dbReference>
<dbReference type="GO" id="GO:0016829">
    <property type="term" value="F:lyase activity"/>
    <property type="evidence" value="ECO:0007669"/>
    <property type="project" value="UniProtKB-KW"/>
</dbReference>
<dbReference type="OrthoDB" id="9804574at2"/>
<accession>A0A2N5HH97</accession>
<dbReference type="EMBL" id="PGVE01000042">
    <property type="protein sequence ID" value="PLS04890.1"/>
    <property type="molecule type" value="Genomic_DNA"/>
</dbReference>
<name>A0A2N5HH97_9BACI</name>
<evidence type="ECO:0000259" key="2">
    <source>
        <dbReference type="SMART" id="SM00858"/>
    </source>
</evidence>
<dbReference type="CDD" id="cd11613">
    <property type="entry name" value="SAF_AH_GD"/>
    <property type="match status" value="1"/>
</dbReference>
<proteinExistence type="predicted"/>
<dbReference type="RefSeq" id="WP_101648067.1">
    <property type="nucleotide sequence ID" value="NZ_PGVE01000042.1"/>
</dbReference>
<comment type="caution">
    <text evidence="3">The sequence shown here is derived from an EMBL/GenBank/DDBJ whole genome shotgun (WGS) entry which is preliminary data.</text>
</comment>
<keyword evidence="1" id="KW-0456">Lyase</keyword>
<dbReference type="InterPro" id="IPR013974">
    <property type="entry name" value="SAF"/>
</dbReference>
<dbReference type="GO" id="GO:0019698">
    <property type="term" value="P:D-galacturonate catabolic process"/>
    <property type="evidence" value="ECO:0007669"/>
    <property type="project" value="TreeGrafter"/>
</dbReference>